<dbReference type="Pfam" id="PF12951">
    <property type="entry name" value="PATR"/>
    <property type="match status" value="2"/>
</dbReference>
<dbReference type="InterPro" id="IPR005546">
    <property type="entry name" value="Autotransporte_beta"/>
</dbReference>
<dbReference type="InterPro" id="IPR036709">
    <property type="entry name" value="Autotransporte_beta_dom_sf"/>
</dbReference>
<evidence type="ECO:0000313" key="5">
    <source>
        <dbReference type="EMBL" id="RIY40104.1"/>
    </source>
</evidence>
<evidence type="ECO:0000256" key="1">
    <source>
        <dbReference type="ARBA" id="ARBA00022729"/>
    </source>
</evidence>
<evidence type="ECO:0000256" key="3">
    <source>
        <dbReference type="SAM" id="SignalP"/>
    </source>
</evidence>
<evidence type="ECO:0000259" key="4">
    <source>
        <dbReference type="PROSITE" id="PS51208"/>
    </source>
</evidence>
<proteinExistence type="predicted"/>
<sequence>MKLNLRRVLRGFCVVLFCFLVSGSTGAWKGGVGVAAAWAGDVTNEGSGSLLGLPEAPYVFMGDIAHLNQAEFETVQAYAIGDAAVLNVYNGASARLAGSLSNAMGSMEGVTKLGAGTLALAAANTYRGTTRLLQGRLALEHNSAAGWGMVHANTGTELEYAPGVRVASAVQALEVDLAATLPASWYTPGIHVVPDTEVHWRVASGQAEHAGLLLGNARVVKQGAGRLNLTGDAAPFAGQWVVNEGALAVNTALPGAVQVNASARLEGVGSVGSFQLASGGVLAPGNSIGTFTVQGDAVFSSGSVFEVEAQANGQADSLNVGGTAYLAGTVRTLAANGAWQPETQFTILSAGGGLAGTRFDNVTSNLAFLDSSLSYDANNVTLTLTRNDTPLTDPAETPDEEAVAEEIDDGGPGGESANPDLFDNVVGLDAPSARRAYQQLGGAWLASVQSGLLEDSRFVREAVFEALAQGSCAGALGNVRPVTATPVSQGGRACAWARAFHADRSRPGRNGVWGDSRSVQGVFAGAQNRVAPNVWLGGMVGGQFARMNQAGGGTGTSARADTLHFGLNVAWRRNRVSTVAGLAYSRHRVNTNRVVSAGALQDQLSGSASAHTVQLFGEAAWRAWESAWLPANWGRAQYAVSPFVRLAGVQLRGGGFTEEGGAAALAVSPLRHTVWYSQLGVRGQARIETPTGAALARLTLAWRHAGGNTQVASSQRFKYSRSQAVFTSNGLPVLENTLHVALSVAGQVSRTATLTLGYSGVYGAGVQDHGVQFNWRGVF</sequence>
<dbReference type="RefSeq" id="WP_119516631.1">
    <property type="nucleotide sequence ID" value="NZ_NQYH01000011.1"/>
</dbReference>
<feature type="compositionally biased region" description="Acidic residues" evidence="2">
    <location>
        <begin position="396"/>
        <end position="409"/>
    </location>
</feature>
<dbReference type="NCBIfam" id="TIGR02601">
    <property type="entry name" value="autotrns_rpt"/>
    <property type="match status" value="2"/>
</dbReference>
<dbReference type="InterPro" id="IPR011050">
    <property type="entry name" value="Pectin_lyase_fold/virulence"/>
</dbReference>
<comment type="caution">
    <text evidence="5">The sequence shown here is derived from an EMBL/GenBank/DDBJ whole genome shotgun (WGS) entry which is preliminary data.</text>
</comment>
<reference evidence="5 6" key="1">
    <citation type="submission" date="2017-08" db="EMBL/GenBank/DDBJ databases">
        <title>Pusillimonas indicus sp. nov., a member of the family Alcaligenaceae isolated from surface seawater.</title>
        <authorList>
            <person name="Li J."/>
        </authorList>
    </citation>
    <scope>NUCLEOTIDE SEQUENCE [LARGE SCALE GENOMIC DNA]</scope>
    <source>
        <strain evidence="5 6">L52-1-41</strain>
    </source>
</reference>
<dbReference type="Pfam" id="PF03797">
    <property type="entry name" value="Autotransporter"/>
    <property type="match status" value="1"/>
</dbReference>
<dbReference type="PROSITE" id="PS51208">
    <property type="entry name" value="AUTOTRANSPORTER"/>
    <property type="match status" value="1"/>
</dbReference>
<organism evidence="5 6">
    <name type="scientific">Neopusillimonas maritima</name>
    <dbReference type="NCBI Taxonomy" id="2026239"/>
    <lineage>
        <taxon>Bacteria</taxon>
        <taxon>Pseudomonadati</taxon>
        <taxon>Pseudomonadota</taxon>
        <taxon>Betaproteobacteria</taxon>
        <taxon>Burkholderiales</taxon>
        <taxon>Alcaligenaceae</taxon>
        <taxon>Neopusillimonas</taxon>
    </lineage>
</organism>
<feature type="domain" description="Autotransporter" evidence="4">
    <location>
        <begin position="488"/>
        <end position="779"/>
    </location>
</feature>
<dbReference type="SMART" id="SM00869">
    <property type="entry name" value="Autotransporter"/>
    <property type="match status" value="1"/>
</dbReference>
<evidence type="ECO:0000256" key="2">
    <source>
        <dbReference type="SAM" id="MobiDB-lite"/>
    </source>
</evidence>
<accession>A0A3A1YUI8</accession>
<protein>
    <recommendedName>
        <fullName evidence="4">Autotransporter domain-containing protein</fullName>
    </recommendedName>
</protein>
<dbReference type="EMBL" id="NQYH01000011">
    <property type="protein sequence ID" value="RIY40104.1"/>
    <property type="molecule type" value="Genomic_DNA"/>
</dbReference>
<feature type="signal peptide" evidence="3">
    <location>
        <begin position="1"/>
        <end position="27"/>
    </location>
</feature>
<dbReference type="AlphaFoldDB" id="A0A3A1YUI8"/>
<dbReference type="Gene3D" id="2.40.128.130">
    <property type="entry name" value="Autotransporter beta-domain"/>
    <property type="match status" value="1"/>
</dbReference>
<dbReference type="SUPFAM" id="SSF51126">
    <property type="entry name" value="Pectin lyase-like"/>
    <property type="match status" value="1"/>
</dbReference>
<keyword evidence="1 3" id="KW-0732">Signal</keyword>
<dbReference type="Proteomes" id="UP000266206">
    <property type="component" value="Unassembled WGS sequence"/>
</dbReference>
<feature type="region of interest" description="Disordered" evidence="2">
    <location>
        <begin position="386"/>
        <end position="415"/>
    </location>
</feature>
<name>A0A3A1YUI8_9BURK</name>
<dbReference type="InterPro" id="IPR013425">
    <property type="entry name" value="Autotrns_rpt"/>
</dbReference>
<dbReference type="SUPFAM" id="SSF103515">
    <property type="entry name" value="Autotransporter"/>
    <property type="match status" value="1"/>
</dbReference>
<feature type="chain" id="PRO_5017224135" description="Autotransporter domain-containing protein" evidence="3">
    <location>
        <begin position="28"/>
        <end position="779"/>
    </location>
</feature>
<gene>
    <name evidence="5" type="ORF">CJP73_12225</name>
</gene>
<evidence type="ECO:0000313" key="6">
    <source>
        <dbReference type="Proteomes" id="UP000266206"/>
    </source>
</evidence>
<dbReference type="OrthoDB" id="5760545at2"/>